<dbReference type="GO" id="GO:0005737">
    <property type="term" value="C:cytoplasm"/>
    <property type="evidence" value="ECO:0007669"/>
    <property type="project" value="TreeGrafter"/>
</dbReference>
<dbReference type="RefSeq" id="WP_303701411.1">
    <property type="nucleotide sequence ID" value="NZ_VSIV01000206.1"/>
</dbReference>
<evidence type="ECO:0000256" key="10">
    <source>
        <dbReference type="ARBA" id="ARBA00022842"/>
    </source>
</evidence>
<accession>A0A5D0MN96</accession>
<keyword evidence="4" id="KW-0808">Transferase</keyword>
<evidence type="ECO:0000256" key="7">
    <source>
        <dbReference type="ARBA" id="ARBA00022723"/>
    </source>
</evidence>
<dbReference type="InterPro" id="IPR050219">
    <property type="entry name" value="DnaG_primase"/>
</dbReference>
<keyword evidence="12" id="KW-0804">Transcription</keyword>
<dbReference type="GO" id="GO:0000428">
    <property type="term" value="C:DNA-directed RNA polymerase complex"/>
    <property type="evidence" value="ECO:0007669"/>
    <property type="project" value="UniProtKB-KW"/>
</dbReference>
<keyword evidence="6" id="KW-0235">DNA replication</keyword>
<dbReference type="EMBL" id="VSIV01000206">
    <property type="protein sequence ID" value="TYB33083.1"/>
    <property type="molecule type" value="Genomic_DNA"/>
</dbReference>
<protein>
    <submittedName>
        <fullName evidence="14">DNA primase</fullName>
    </submittedName>
</protein>
<keyword evidence="7" id="KW-0479">Metal-binding</keyword>
<dbReference type="PANTHER" id="PTHR30313">
    <property type="entry name" value="DNA PRIMASE"/>
    <property type="match status" value="1"/>
</dbReference>
<keyword evidence="10" id="KW-0460">Magnesium</keyword>
<evidence type="ECO:0000256" key="11">
    <source>
        <dbReference type="ARBA" id="ARBA00023125"/>
    </source>
</evidence>
<evidence type="ECO:0000259" key="13">
    <source>
        <dbReference type="SMART" id="SM00400"/>
    </source>
</evidence>
<evidence type="ECO:0000256" key="1">
    <source>
        <dbReference type="ARBA" id="ARBA00001947"/>
    </source>
</evidence>
<dbReference type="GO" id="GO:0006269">
    <property type="term" value="P:DNA replication, synthesis of primer"/>
    <property type="evidence" value="ECO:0007669"/>
    <property type="project" value="UniProtKB-KW"/>
</dbReference>
<name>A0A5D0MN96_FLESI</name>
<dbReference type="SUPFAM" id="SSF57783">
    <property type="entry name" value="Zinc beta-ribbon"/>
    <property type="match status" value="1"/>
</dbReference>
<evidence type="ECO:0000256" key="6">
    <source>
        <dbReference type="ARBA" id="ARBA00022705"/>
    </source>
</evidence>
<keyword evidence="8" id="KW-0863">Zinc-finger</keyword>
<proteinExistence type="predicted"/>
<organism evidence="14 15">
    <name type="scientific">Flexistipes sinusarabici</name>
    <dbReference type="NCBI Taxonomy" id="2352"/>
    <lineage>
        <taxon>Bacteria</taxon>
        <taxon>Pseudomonadati</taxon>
        <taxon>Deferribacterota</taxon>
        <taxon>Deferribacteres</taxon>
        <taxon>Deferribacterales</taxon>
        <taxon>Flexistipitaceae</taxon>
        <taxon>Flexistipes</taxon>
    </lineage>
</organism>
<feature type="non-terminal residue" evidence="14">
    <location>
        <position position="102"/>
    </location>
</feature>
<dbReference type="AlphaFoldDB" id="A0A5D0MN96"/>
<evidence type="ECO:0000256" key="2">
    <source>
        <dbReference type="ARBA" id="ARBA00022478"/>
    </source>
</evidence>
<evidence type="ECO:0000313" key="14">
    <source>
        <dbReference type="EMBL" id="TYB33083.1"/>
    </source>
</evidence>
<dbReference type="Gene3D" id="3.90.580.10">
    <property type="entry name" value="Zinc finger, CHC2-type domain"/>
    <property type="match status" value="1"/>
</dbReference>
<keyword evidence="5" id="KW-0548">Nucleotidyltransferase</keyword>
<sequence length="102" mass="11791">MTRSEGLLEEILERVDIAEYISQYVDLKKTGSSFKGLCPFHDERTPSFSVTPEKKLYHCFGCGAAGNVVGFAMKYHNLDFVDAMKMLCERYNIVFEQRERPR</sequence>
<comment type="cofactor">
    <cofactor evidence="1">
        <name>Zn(2+)</name>
        <dbReference type="ChEBI" id="CHEBI:29105"/>
    </cofactor>
</comment>
<evidence type="ECO:0000256" key="8">
    <source>
        <dbReference type="ARBA" id="ARBA00022771"/>
    </source>
</evidence>
<keyword evidence="2" id="KW-0240">DNA-directed RNA polymerase</keyword>
<dbReference type="InterPro" id="IPR036977">
    <property type="entry name" value="DNA_primase_Znf_CHC2"/>
</dbReference>
<evidence type="ECO:0000256" key="4">
    <source>
        <dbReference type="ARBA" id="ARBA00022679"/>
    </source>
</evidence>
<dbReference type="FunFam" id="3.90.580.10:FF:000001">
    <property type="entry name" value="DNA primase"/>
    <property type="match status" value="1"/>
</dbReference>
<keyword evidence="3" id="KW-0639">Primosome</keyword>
<dbReference type="GO" id="GO:1990077">
    <property type="term" value="C:primosome complex"/>
    <property type="evidence" value="ECO:0007669"/>
    <property type="project" value="UniProtKB-KW"/>
</dbReference>
<dbReference type="SMART" id="SM00400">
    <property type="entry name" value="ZnF_CHCC"/>
    <property type="match status" value="1"/>
</dbReference>
<evidence type="ECO:0000256" key="3">
    <source>
        <dbReference type="ARBA" id="ARBA00022515"/>
    </source>
</evidence>
<dbReference type="GO" id="GO:0003677">
    <property type="term" value="F:DNA binding"/>
    <property type="evidence" value="ECO:0007669"/>
    <property type="project" value="UniProtKB-KW"/>
</dbReference>
<comment type="caution">
    <text evidence="14">The sequence shown here is derived from an EMBL/GenBank/DDBJ whole genome shotgun (WGS) entry which is preliminary data.</text>
</comment>
<feature type="domain" description="Zinc finger CHC2-type" evidence="13">
    <location>
        <begin position="34"/>
        <end position="88"/>
    </location>
</feature>
<evidence type="ECO:0000256" key="9">
    <source>
        <dbReference type="ARBA" id="ARBA00022833"/>
    </source>
</evidence>
<dbReference type="InterPro" id="IPR002694">
    <property type="entry name" value="Znf_CHC2"/>
</dbReference>
<evidence type="ECO:0000256" key="12">
    <source>
        <dbReference type="ARBA" id="ARBA00023163"/>
    </source>
</evidence>
<dbReference type="Proteomes" id="UP000323337">
    <property type="component" value="Unassembled WGS sequence"/>
</dbReference>
<keyword evidence="9" id="KW-0862">Zinc</keyword>
<dbReference type="GO" id="GO:0008270">
    <property type="term" value="F:zinc ion binding"/>
    <property type="evidence" value="ECO:0007669"/>
    <property type="project" value="UniProtKB-KW"/>
</dbReference>
<dbReference type="Pfam" id="PF01807">
    <property type="entry name" value="Zn_ribbon_DnaG"/>
    <property type="match status" value="1"/>
</dbReference>
<dbReference type="GO" id="GO:0003899">
    <property type="term" value="F:DNA-directed RNA polymerase activity"/>
    <property type="evidence" value="ECO:0007669"/>
    <property type="project" value="InterPro"/>
</dbReference>
<reference evidence="14 15" key="1">
    <citation type="submission" date="2019-08" db="EMBL/GenBank/DDBJ databases">
        <title>Genomic characterization of a novel candidate phylum (ARYD3) from a high temperature, high salinity tertiary oil reservoir in north central Oklahoma, USA.</title>
        <authorList>
            <person name="Youssef N.H."/>
            <person name="Yadav A."/>
            <person name="Elshahed M.S."/>
        </authorList>
    </citation>
    <scope>NUCLEOTIDE SEQUENCE [LARGE SCALE GENOMIC DNA]</scope>
    <source>
        <strain evidence="14">ARYD1</strain>
    </source>
</reference>
<keyword evidence="11" id="KW-0238">DNA-binding</keyword>
<evidence type="ECO:0000256" key="5">
    <source>
        <dbReference type="ARBA" id="ARBA00022695"/>
    </source>
</evidence>
<gene>
    <name evidence="14" type="ORF">FXF49_08210</name>
</gene>
<dbReference type="PANTHER" id="PTHR30313:SF2">
    <property type="entry name" value="DNA PRIMASE"/>
    <property type="match status" value="1"/>
</dbReference>
<evidence type="ECO:0000313" key="15">
    <source>
        <dbReference type="Proteomes" id="UP000323337"/>
    </source>
</evidence>